<dbReference type="OrthoDB" id="6227886at2"/>
<gene>
    <name evidence="1" type="ORF">EMK97_08395</name>
</gene>
<dbReference type="KEGG" id="lsd:EMK97_08395"/>
<dbReference type="EMBL" id="CP034759">
    <property type="protein sequence ID" value="QBG37769.1"/>
    <property type="molecule type" value="Genomic_DNA"/>
</dbReference>
<proteinExistence type="predicted"/>
<evidence type="ECO:0000313" key="2">
    <source>
        <dbReference type="Proteomes" id="UP000290244"/>
    </source>
</evidence>
<reference evidence="1 2" key="1">
    <citation type="submission" date="2018-12" db="EMBL/GenBank/DDBJ databases">
        <title>Complete genome of Litorilituus sediminis.</title>
        <authorList>
            <person name="Liu A."/>
            <person name="Rong J."/>
        </authorList>
    </citation>
    <scope>NUCLEOTIDE SEQUENCE [LARGE SCALE GENOMIC DNA]</scope>
    <source>
        <strain evidence="1 2">JCM 17549</strain>
    </source>
</reference>
<keyword evidence="2" id="KW-1185">Reference proteome</keyword>
<dbReference type="AlphaFoldDB" id="A0A4P6PBR4"/>
<evidence type="ECO:0000313" key="1">
    <source>
        <dbReference type="EMBL" id="QBG37769.1"/>
    </source>
</evidence>
<dbReference type="Proteomes" id="UP000290244">
    <property type="component" value="Chromosome"/>
</dbReference>
<organism evidence="1 2">
    <name type="scientific">Litorilituus sediminis</name>
    <dbReference type="NCBI Taxonomy" id="718192"/>
    <lineage>
        <taxon>Bacteria</taxon>
        <taxon>Pseudomonadati</taxon>
        <taxon>Pseudomonadota</taxon>
        <taxon>Gammaproteobacteria</taxon>
        <taxon>Alteromonadales</taxon>
        <taxon>Colwelliaceae</taxon>
        <taxon>Litorilituus</taxon>
    </lineage>
</organism>
<name>A0A4P6PBR4_9GAMM</name>
<protein>
    <submittedName>
        <fullName evidence="1">Uncharacterized protein</fullName>
    </submittedName>
</protein>
<accession>A0A4P6PBR4</accession>
<sequence length="96" mass="10626">MDVDFTRFDESVQAIFTCLLANYPVASPIGFADVFPQEQADTEKREAHIGVIAYLKHENLIAHETGSASSFILTKSGLALIGKDMDSHIWNLLNDD</sequence>